<dbReference type="InterPro" id="IPR052017">
    <property type="entry name" value="TSUP"/>
</dbReference>
<reference evidence="9 10" key="1">
    <citation type="submission" date="2013-07" db="EMBL/GenBank/DDBJ databases">
        <authorList>
            <consortium name="DOE Joint Genome Institute"/>
            <person name="Eisen J."/>
            <person name="Huntemann M."/>
            <person name="Han J."/>
            <person name="Chen A."/>
            <person name="Kyrpides N."/>
            <person name="Mavromatis K."/>
            <person name="Markowitz V."/>
            <person name="Palaniappan K."/>
            <person name="Ivanova N."/>
            <person name="Schaumberg A."/>
            <person name="Pati A."/>
            <person name="Liolios K."/>
            <person name="Nordberg H.P."/>
            <person name="Cantor M.N."/>
            <person name="Hua S.X."/>
            <person name="Woyke T."/>
        </authorList>
    </citation>
    <scope>NUCLEOTIDE SEQUENCE [LARGE SCALE GENOMIC DNA]</scope>
    <source>
        <strain evidence="9 10">DSM 44712</strain>
    </source>
</reference>
<dbReference type="AlphaFoldDB" id="A0A010ZPS4"/>
<evidence type="ECO:0000256" key="3">
    <source>
        <dbReference type="ARBA" id="ARBA00022448"/>
    </source>
</evidence>
<feature type="transmembrane region" description="Helical" evidence="8">
    <location>
        <begin position="30"/>
        <end position="51"/>
    </location>
</feature>
<keyword evidence="5 8" id="KW-0812">Transmembrane</keyword>
<name>A0A010ZPS4_9ACTN</name>
<protein>
    <recommendedName>
        <fullName evidence="8">Probable membrane transporter protein</fullName>
    </recommendedName>
</protein>
<evidence type="ECO:0000256" key="8">
    <source>
        <dbReference type="RuleBase" id="RU363041"/>
    </source>
</evidence>
<keyword evidence="6 8" id="KW-1133">Transmembrane helix</keyword>
<dbReference type="PANTHER" id="PTHR30269:SF0">
    <property type="entry name" value="MEMBRANE TRANSPORTER PROTEIN YFCA-RELATED"/>
    <property type="match status" value="1"/>
</dbReference>
<evidence type="ECO:0000256" key="1">
    <source>
        <dbReference type="ARBA" id="ARBA00004651"/>
    </source>
</evidence>
<comment type="subcellular location">
    <subcellularLocation>
        <location evidence="1 8">Cell membrane</location>
        <topology evidence="1 8">Multi-pass membrane protein</topology>
    </subcellularLocation>
</comment>
<comment type="similarity">
    <text evidence="2 8">Belongs to the 4-toluene sulfonate uptake permease (TSUP) (TC 2.A.102) family.</text>
</comment>
<keyword evidence="4 8" id="KW-1003">Cell membrane</keyword>
<dbReference type="RefSeq" id="WP_035847727.1">
    <property type="nucleotide sequence ID" value="NZ_KK073874.1"/>
</dbReference>
<gene>
    <name evidence="9" type="ORF">CryarDRAFT_0240</name>
</gene>
<keyword evidence="10" id="KW-1185">Reference proteome</keyword>
<keyword evidence="7 8" id="KW-0472">Membrane</keyword>
<dbReference type="OrthoDB" id="3782574at2"/>
<dbReference type="GO" id="GO:0005886">
    <property type="term" value="C:plasma membrane"/>
    <property type="evidence" value="ECO:0007669"/>
    <property type="project" value="UniProtKB-SubCell"/>
</dbReference>
<evidence type="ECO:0000313" key="10">
    <source>
        <dbReference type="Proteomes" id="UP000021053"/>
    </source>
</evidence>
<organism evidence="9 10">
    <name type="scientific">Cryptosporangium arvum DSM 44712</name>
    <dbReference type="NCBI Taxonomy" id="927661"/>
    <lineage>
        <taxon>Bacteria</taxon>
        <taxon>Bacillati</taxon>
        <taxon>Actinomycetota</taxon>
        <taxon>Actinomycetes</taxon>
        <taxon>Cryptosporangiales</taxon>
        <taxon>Cryptosporangiaceae</taxon>
        <taxon>Cryptosporangium</taxon>
    </lineage>
</organism>
<accession>A0A010ZPS4</accession>
<dbReference type="EMBL" id="JFBT01000001">
    <property type="protein sequence ID" value="EXG79212.1"/>
    <property type="molecule type" value="Genomic_DNA"/>
</dbReference>
<evidence type="ECO:0000256" key="5">
    <source>
        <dbReference type="ARBA" id="ARBA00022692"/>
    </source>
</evidence>
<evidence type="ECO:0000313" key="9">
    <source>
        <dbReference type="EMBL" id="EXG79212.1"/>
    </source>
</evidence>
<dbReference type="InterPro" id="IPR002781">
    <property type="entry name" value="TM_pro_TauE-like"/>
</dbReference>
<dbReference type="PANTHER" id="PTHR30269">
    <property type="entry name" value="TRANSMEMBRANE PROTEIN YFCA"/>
    <property type="match status" value="1"/>
</dbReference>
<dbReference type="Pfam" id="PF01925">
    <property type="entry name" value="TauE"/>
    <property type="match status" value="1"/>
</dbReference>
<sequence length="245" mass="24502">MTFVLLVVAGLGAGLTGTIAGLASLASYPALLAVGIPPVAANVTNSVALLANTVGAVSGSRPELTGHWKRALELAAVSVFGGAIGGALLLWTPSDAFEKIVPFLIAGASIAILVRRPGEAAALERRPGWPTLFSIFLIGIYGGYFGAAAGVLMLAVLLAIGTGTLARAGAYRNVVLGAANGVAAIGFALFGPVVWSAALPLAIGCLVGARIGPIVVRHSPSDALRVVIAVAGLGLAGWLGYDAFR</sequence>
<feature type="transmembrane region" description="Helical" evidence="8">
    <location>
        <begin position="71"/>
        <end position="90"/>
    </location>
</feature>
<evidence type="ECO:0000256" key="4">
    <source>
        <dbReference type="ARBA" id="ARBA00022475"/>
    </source>
</evidence>
<dbReference type="PATRIC" id="fig|927661.3.peg.227"/>
<evidence type="ECO:0000256" key="7">
    <source>
        <dbReference type="ARBA" id="ARBA00023136"/>
    </source>
</evidence>
<keyword evidence="3" id="KW-0813">Transport</keyword>
<feature type="transmembrane region" description="Helical" evidence="8">
    <location>
        <begin position="135"/>
        <end position="161"/>
    </location>
</feature>
<feature type="transmembrane region" description="Helical" evidence="8">
    <location>
        <begin position="223"/>
        <end position="241"/>
    </location>
</feature>
<dbReference type="Proteomes" id="UP000021053">
    <property type="component" value="Unassembled WGS sequence"/>
</dbReference>
<evidence type="ECO:0000256" key="2">
    <source>
        <dbReference type="ARBA" id="ARBA00009142"/>
    </source>
</evidence>
<proteinExistence type="inferred from homology"/>
<comment type="caution">
    <text evidence="9">The sequence shown here is derived from an EMBL/GenBank/DDBJ whole genome shotgun (WGS) entry which is preliminary data.</text>
</comment>
<dbReference type="HOGENOM" id="CLU_045498_7_1_11"/>
<evidence type="ECO:0000256" key="6">
    <source>
        <dbReference type="ARBA" id="ARBA00022989"/>
    </source>
</evidence>
<feature type="transmembrane region" description="Helical" evidence="8">
    <location>
        <begin position="181"/>
        <end position="211"/>
    </location>
</feature>